<sequence length="535" mass="59806">MTAFVIPILSDLFEESVGSHVSWEQFLLPHLPKCLIWWIIHLDSDPLKDSLPSAPELPLVLPLLCFDDSEADSESKPAEQRLERHESLVVYDVMLSRWRDKVASRPSSRQRKLLTIRKRAGPFPARRLAWRRVSHHSSDCYSLLDFTSDSSSSGSTLDSLSGTFSGSPSDSLADTSSVHSSGSDASGQTHSRPSTRVASFSIEEHREIGTVNAEAVADLGIGNEVGVDTKDGIDMGVKIAASDIRGDAPDLEGTLYDIVHYMSKIPLERITGFETTQRQLEDGQLMASRERAGLTNRIKRLGQENLRVRALLCIERDRVDSFRHHMALSQEEFRQIHRDHDDAQSRLRRLESLDMIITRFGMTPEAIEELIAKRVAENHGNKLVILEGRWKAYAIGRGDANLGYNVLTGMFILNNHYDSVLFDSGADRSFVSTTFSTLLDIIPDTLDVSYVVELADRRIVKTNTMLRGCTIGLFGHPFNVDLMPIELDGFDVIIGDRSDKGKKLTLSHIVYEDSEVYEERLSSISGASYKEGNRS</sequence>
<feature type="compositionally biased region" description="Low complexity" evidence="1">
    <location>
        <begin position="176"/>
        <end position="186"/>
    </location>
</feature>
<dbReference type="InterPro" id="IPR021109">
    <property type="entry name" value="Peptidase_aspartic_dom_sf"/>
</dbReference>
<dbReference type="GO" id="GO:0003964">
    <property type="term" value="F:RNA-directed DNA polymerase activity"/>
    <property type="evidence" value="ECO:0007669"/>
    <property type="project" value="UniProtKB-KW"/>
</dbReference>
<evidence type="ECO:0000313" key="2">
    <source>
        <dbReference type="EMBL" id="GEZ84435.1"/>
    </source>
</evidence>
<evidence type="ECO:0000256" key="1">
    <source>
        <dbReference type="SAM" id="MobiDB-lite"/>
    </source>
</evidence>
<dbReference type="AlphaFoldDB" id="A0A699IT75"/>
<dbReference type="Gene3D" id="2.40.70.10">
    <property type="entry name" value="Acid Proteases"/>
    <property type="match status" value="1"/>
</dbReference>
<name>A0A699IT75_TANCI</name>
<dbReference type="EMBL" id="BKCJ010331301">
    <property type="protein sequence ID" value="GEZ84435.1"/>
    <property type="molecule type" value="Genomic_DNA"/>
</dbReference>
<organism evidence="2">
    <name type="scientific">Tanacetum cinerariifolium</name>
    <name type="common">Dalmatian daisy</name>
    <name type="synonym">Chrysanthemum cinerariifolium</name>
    <dbReference type="NCBI Taxonomy" id="118510"/>
    <lineage>
        <taxon>Eukaryota</taxon>
        <taxon>Viridiplantae</taxon>
        <taxon>Streptophyta</taxon>
        <taxon>Embryophyta</taxon>
        <taxon>Tracheophyta</taxon>
        <taxon>Spermatophyta</taxon>
        <taxon>Magnoliopsida</taxon>
        <taxon>eudicotyledons</taxon>
        <taxon>Gunneridae</taxon>
        <taxon>Pentapetalae</taxon>
        <taxon>asterids</taxon>
        <taxon>campanulids</taxon>
        <taxon>Asterales</taxon>
        <taxon>Asteraceae</taxon>
        <taxon>Asteroideae</taxon>
        <taxon>Anthemideae</taxon>
        <taxon>Anthemidinae</taxon>
        <taxon>Tanacetum</taxon>
    </lineage>
</organism>
<accession>A0A699IT75</accession>
<dbReference type="InterPro" id="IPR032567">
    <property type="entry name" value="RTL1-rel"/>
</dbReference>
<dbReference type="PANTHER" id="PTHR15503:SF45">
    <property type="entry name" value="RNA-DIRECTED DNA POLYMERASE HOMOLOG"/>
    <property type="match status" value="1"/>
</dbReference>
<feature type="compositionally biased region" description="Polar residues" evidence="1">
    <location>
        <begin position="187"/>
        <end position="197"/>
    </location>
</feature>
<keyword evidence="2" id="KW-0695">RNA-directed DNA polymerase</keyword>
<keyword evidence="2" id="KW-0808">Transferase</keyword>
<dbReference type="CDD" id="cd00303">
    <property type="entry name" value="retropepsin_like"/>
    <property type="match status" value="1"/>
</dbReference>
<feature type="compositionally biased region" description="Low complexity" evidence="1">
    <location>
        <begin position="148"/>
        <end position="167"/>
    </location>
</feature>
<reference evidence="2" key="1">
    <citation type="journal article" date="2019" name="Sci. Rep.">
        <title>Draft genome of Tanacetum cinerariifolium, the natural source of mosquito coil.</title>
        <authorList>
            <person name="Yamashiro T."/>
            <person name="Shiraishi A."/>
            <person name="Satake H."/>
            <person name="Nakayama K."/>
        </authorList>
    </citation>
    <scope>NUCLEOTIDE SEQUENCE</scope>
</reference>
<protein>
    <submittedName>
        <fullName evidence="2">Reverse transcriptase domain-containing protein</fullName>
    </submittedName>
</protein>
<feature type="region of interest" description="Disordered" evidence="1">
    <location>
        <begin position="148"/>
        <end position="197"/>
    </location>
</feature>
<dbReference type="PANTHER" id="PTHR15503">
    <property type="entry name" value="LDOC1 RELATED"/>
    <property type="match status" value="1"/>
</dbReference>
<proteinExistence type="predicted"/>
<comment type="caution">
    <text evidence="2">The sequence shown here is derived from an EMBL/GenBank/DDBJ whole genome shotgun (WGS) entry which is preliminary data.</text>
</comment>
<keyword evidence="2" id="KW-0548">Nucleotidyltransferase</keyword>
<gene>
    <name evidence="2" type="ORF">Tci_556408</name>
</gene>
<dbReference type="Pfam" id="PF08284">
    <property type="entry name" value="RVP_2"/>
    <property type="match status" value="1"/>
</dbReference>